<keyword evidence="2" id="KW-1185">Reference proteome</keyword>
<reference evidence="1" key="1">
    <citation type="submission" date="2020-08" db="EMBL/GenBank/DDBJ databases">
        <title>Multicomponent nature underlies the extraordinary mechanical properties of spider dragline silk.</title>
        <authorList>
            <person name="Kono N."/>
            <person name="Nakamura H."/>
            <person name="Mori M."/>
            <person name="Yoshida Y."/>
            <person name="Ohtoshi R."/>
            <person name="Malay A.D."/>
            <person name="Moran D.A.P."/>
            <person name="Tomita M."/>
            <person name="Numata K."/>
            <person name="Arakawa K."/>
        </authorList>
    </citation>
    <scope>NUCLEOTIDE SEQUENCE</scope>
</reference>
<dbReference type="Proteomes" id="UP000887159">
    <property type="component" value="Unassembled WGS sequence"/>
</dbReference>
<dbReference type="AlphaFoldDB" id="A0A8X6S6R2"/>
<sequence length="127" mass="14168">MRGDQPFGSRSHHAIGGKFFNGHINISTGHVINEGILSLRMCSCFTSKAIVGVLSFGVNLELVFIHGSSVKKMPTDQAVSVFGVVYLWLRIFSRGNVKAHARRRHPGCLWAALYQGNWCYFPARMLM</sequence>
<comment type="caution">
    <text evidence="1">The sequence shown here is derived from an EMBL/GenBank/DDBJ whole genome shotgun (WGS) entry which is preliminary data.</text>
</comment>
<evidence type="ECO:0000313" key="1">
    <source>
        <dbReference type="EMBL" id="GFY07844.1"/>
    </source>
</evidence>
<proteinExistence type="predicted"/>
<accession>A0A8X6S6R2</accession>
<gene>
    <name evidence="1" type="ORF">TNCV_4287801</name>
</gene>
<protein>
    <submittedName>
        <fullName evidence="1">Uncharacterized protein</fullName>
    </submittedName>
</protein>
<organism evidence="1 2">
    <name type="scientific">Trichonephila clavipes</name>
    <name type="common">Golden silk orbweaver</name>
    <name type="synonym">Nephila clavipes</name>
    <dbReference type="NCBI Taxonomy" id="2585209"/>
    <lineage>
        <taxon>Eukaryota</taxon>
        <taxon>Metazoa</taxon>
        <taxon>Ecdysozoa</taxon>
        <taxon>Arthropoda</taxon>
        <taxon>Chelicerata</taxon>
        <taxon>Arachnida</taxon>
        <taxon>Araneae</taxon>
        <taxon>Araneomorphae</taxon>
        <taxon>Entelegynae</taxon>
        <taxon>Araneoidea</taxon>
        <taxon>Nephilidae</taxon>
        <taxon>Trichonephila</taxon>
    </lineage>
</organism>
<dbReference type="EMBL" id="BMAU01021278">
    <property type="protein sequence ID" value="GFY07844.1"/>
    <property type="molecule type" value="Genomic_DNA"/>
</dbReference>
<evidence type="ECO:0000313" key="2">
    <source>
        <dbReference type="Proteomes" id="UP000887159"/>
    </source>
</evidence>
<name>A0A8X6S6R2_TRICX</name>